<sequence length="318" mass="35158">MSEPVVITNEEYQFLVAEQFRLIKRKAESIILEPAGRNTAPALALAALKVLSEEDDAVLLVLAADHVIQNVLSFYTAVNASVSAAEKGKLVTFGVVPAHPETGYGYIKACASITENPQSLTSVLQFVEKPDTATAEQYLASGDYFWNSGMFLFKASRYLEELKTFRPDILTVCEQAMRTSHQEMNFVKPDKTVFEKCPEESIDYAVMEKTNDAVVMPLDAGWSDVGSWASLADLSEKDAQGNSTLGDVLLQETRNTYVRSENKLIATVGVKDLVITESDDAILVVHKDHTQDVKKVVDQLKKDQRIEVKKETTTIKAS</sequence>
<dbReference type="GO" id="GO:0004475">
    <property type="term" value="F:mannose-1-phosphate guanylyltransferase (GTP) activity"/>
    <property type="evidence" value="ECO:0007669"/>
    <property type="project" value="UniProtKB-EC"/>
</dbReference>
<dbReference type="InterPro" id="IPR005835">
    <property type="entry name" value="NTP_transferase_dom"/>
</dbReference>
<keyword evidence="3" id="KW-0547">Nucleotide-binding</keyword>
<dbReference type="InterPro" id="IPR054566">
    <property type="entry name" value="ManC/GMP-like_b-helix"/>
</dbReference>
<feature type="domain" description="Nucleotidyl transferase" evidence="5">
    <location>
        <begin position="2"/>
        <end position="240"/>
    </location>
</feature>
<dbReference type="Pfam" id="PF22640">
    <property type="entry name" value="ManC_GMP_beta-helix"/>
    <property type="match status" value="1"/>
</dbReference>
<evidence type="ECO:0000256" key="2">
    <source>
        <dbReference type="ARBA" id="ARBA00022695"/>
    </source>
</evidence>
<dbReference type="EMBL" id="NSIT01000042">
    <property type="protein sequence ID" value="PJE79897.1"/>
    <property type="molecule type" value="Genomic_DNA"/>
</dbReference>
<dbReference type="AlphaFoldDB" id="A0A2H9T9M2"/>
<evidence type="ECO:0000256" key="1">
    <source>
        <dbReference type="ARBA" id="ARBA00022679"/>
    </source>
</evidence>
<evidence type="ECO:0000256" key="4">
    <source>
        <dbReference type="ARBA" id="ARBA00023134"/>
    </source>
</evidence>
<dbReference type="Gene3D" id="3.90.550.10">
    <property type="entry name" value="Spore Coat Polysaccharide Biosynthesis Protein SpsA, Chain A"/>
    <property type="match status" value="1"/>
</dbReference>
<dbReference type="CDD" id="cd02509">
    <property type="entry name" value="GDP-M1P_Guanylyltransferase"/>
    <property type="match status" value="1"/>
</dbReference>
<evidence type="ECO:0000313" key="7">
    <source>
        <dbReference type="EMBL" id="PJE79897.1"/>
    </source>
</evidence>
<dbReference type="SUPFAM" id="SSF53448">
    <property type="entry name" value="Nucleotide-diphospho-sugar transferases"/>
    <property type="match status" value="1"/>
</dbReference>
<dbReference type="PANTHER" id="PTHR46390:SF1">
    <property type="entry name" value="MANNOSE-1-PHOSPHATE GUANYLYLTRANSFERASE"/>
    <property type="match status" value="1"/>
</dbReference>
<feature type="domain" description="MannoseP isomerase/GMP-like beta-helix" evidence="6">
    <location>
        <begin position="251"/>
        <end position="300"/>
    </location>
</feature>
<dbReference type="EC" id="2.7.7.13" evidence="7"/>
<gene>
    <name evidence="7" type="primary">manC1_1</name>
    <name evidence="7" type="ORF">CI610_01121</name>
</gene>
<dbReference type="GO" id="GO:0005525">
    <property type="term" value="F:GTP binding"/>
    <property type="evidence" value="ECO:0007669"/>
    <property type="project" value="UniProtKB-KW"/>
</dbReference>
<dbReference type="InterPro" id="IPR049577">
    <property type="entry name" value="GMPP_N"/>
</dbReference>
<dbReference type="GO" id="GO:0000271">
    <property type="term" value="P:polysaccharide biosynthetic process"/>
    <property type="evidence" value="ECO:0007669"/>
    <property type="project" value="InterPro"/>
</dbReference>
<dbReference type="FunFam" id="3.90.550.10:FF:000046">
    <property type="entry name" value="Mannose-1-phosphate guanylyltransferase (GDP)"/>
    <property type="match status" value="1"/>
</dbReference>
<evidence type="ECO:0000259" key="5">
    <source>
        <dbReference type="Pfam" id="PF00483"/>
    </source>
</evidence>
<dbReference type="PANTHER" id="PTHR46390">
    <property type="entry name" value="MANNOSE-1-PHOSPHATE GUANYLYLTRANSFERASE"/>
    <property type="match status" value="1"/>
</dbReference>
<name>A0A2H9T9M2_9ZZZZ</name>
<dbReference type="InterPro" id="IPR029044">
    <property type="entry name" value="Nucleotide-diphossugar_trans"/>
</dbReference>
<dbReference type="InterPro" id="IPR051161">
    <property type="entry name" value="Mannose-6P_isomerase_type2"/>
</dbReference>
<organism evidence="7">
    <name type="scientific">invertebrate metagenome</name>
    <dbReference type="NCBI Taxonomy" id="1711999"/>
    <lineage>
        <taxon>unclassified sequences</taxon>
        <taxon>metagenomes</taxon>
        <taxon>organismal metagenomes</taxon>
    </lineage>
</organism>
<accession>A0A2H9T9M2</accession>
<dbReference type="InterPro" id="IPR006375">
    <property type="entry name" value="Man1P_GuaTrfase/Man6P_Isoase"/>
</dbReference>
<dbReference type="GO" id="GO:0009298">
    <property type="term" value="P:GDP-mannose biosynthetic process"/>
    <property type="evidence" value="ECO:0007669"/>
    <property type="project" value="TreeGrafter"/>
</dbReference>
<evidence type="ECO:0000256" key="3">
    <source>
        <dbReference type="ARBA" id="ARBA00022741"/>
    </source>
</evidence>
<protein>
    <submittedName>
        <fullName evidence="7">Mannose-1-phosphate guanylyltransferase 1</fullName>
        <ecNumber evidence="7">2.7.7.13</ecNumber>
    </submittedName>
</protein>
<evidence type="ECO:0000259" key="6">
    <source>
        <dbReference type="Pfam" id="PF22640"/>
    </source>
</evidence>
<keyword evidence="4" id="KW-0342">GTP-binding</keyword>
<comment type="caution">
    <text evidence="7">The sequence shown here is derived from an EMBL/GenBank/DDBJ whole genome shotgun (WGS) entry which is preliminary data.</text>
</comment>
<dbReference type="SUPFAM" id="SSF159283">
    <property type="entry name" value="Guanosine diphospho-D-mannose pyrophosphorylase/mannose-6-phosphate isomerase linker domain"/>
    <property type="match status" value="1"/>
</dbReference>
<dbReference type="NCBIfam" id="TIGR01479">
    <property type="entry name" value="GMP_PMI"/>
    <property type="match status" value="1"/>
</dbReference>
<reference evidence="7" key="1">
    <citation type="journal article" date="2017" name="Appl. Environ. Microbiol.">
        <title>Molecular characterization of an Endozoicomonas-like organism causing infection in king scallop Pecten maximus L.</title>
        <authorList>
            <person name="Cano I."/>
            <person name="van Aerle R."/>
            <person name="Ross S."/>
            <person name="Verner-Jeffreys D.W."/>
            <person name="Paley R.K."/>
            <person name="Rimmer G."/>
            <person name="Ryder D."/>
            <person name="Hooper P."/>
            <person name="Stone D."/>
            <person name="Feist S.W."/>
        </authorList>
    </citation>
    <scope>NUCLEOTIDE SEQUENCE</scope>
</reference>
<keyword evidence="1 7" id="KW-0808">Transferase</keyword>
<keyword evidence="2 7" id="KW-0548">Nucleotidyltransferase</keyword>
<proteinExistence type="predicted"/>
<dbReference type="Pfam" id="PF00483">
    <property type="entry name" value="NTP_transferase"/>
    <property type="match status" value="1"/>
</dbReference>